<organism evidence="2 3">
    <name type="scientific">Riccia fluitans</name>
    <dbReference type="NCBI Taxonomy" id="41844"/>
    <lineage>
        <taxon>Eukaryota</taxon>
        <taxon>Viridiplantae</taxon>
        <taxon>Streptophyta</taxon>
        <taxon>Embryophyta</taxon>
        <taxon>Marchantiophyta</taxon>
        <taxon>Marchantiopsida</taxon>
        <taxon>Marchantiidae</taxon>
        <taxon>Marchantiales</taxon>
        <taxon>Ricciaceae</taxon>
        <taxon>Riccia</taxon>
    </lineage>
</organism>
<name>A0ABD1YAB0_9MARC</name>
<dbReference type="AlphaFoldDB" id="A0ABD1YAB0"/>
<gene>
    <name evidence="2" type="ORF">R1flu_003554</name>
</gene>
<dbReference type="EMBL" id="JBHFFA010000006">
    <property type="protein sequence ID" value="KAL2623349.1"/>
    <property type="molecule type" value="Genomic_DNA"/>
</dbReference>
<reference evidence="2 3" key="1">
    <citation type="submission" date="2024-09" db="EMBL/GenBank/DDBJ databases">
        <title>Chromosome-scale assembly of Riccia fluitans.</title>
        <authorList>
            <person name="Paukszto L."/>
            <person name="Sawicki J."/>
            <person name="Karawczyk K."/>
            <person name="Piernik-Szablinska J."/>
            <person name="Szczecinska M."/>
            <person name="Mazdziarz M."/>
        </authorList>
    </citation>
    <scope>NUCLEOTIDE SEQUENCE [LARGE SCALE GENOMIC DNA]</scope>
    <source>
        <strain evidence="2">Rf_01</strain>
        <tissue evidence="2">Aerial parts of the thallus</tissue>
    </source>
</reference>
<protein>
    <submittedName>
        <fullName evidence="2">Uncharacterized protein</fullName>
    </submittedName>
</protein>
<sequence length="114" mass="13125">MILWGVTTRKGAPSWVKDAEEFLEEARSIKENQQWRTRMVESILRKLQANDRDDAMSTRREAGEYSQSNDHGSNWRYTVGTDYSSSSWNSGCSSSRSNRLDGEGLMAEVESRRR</sequence>
<evidence type="ECO:0000313" key="3">
    <source>
        <dbReference type="Proteomes" id="UP001605036"/>
    </source>
</evidence>
<feature type="region of interest" description="Disordered" evidence="1">
    <location>
        <begin position="49"/>
        <end position="114"/>
    </location>
</feature>
<proteinExistence type="predicted"/>
<feature type="compositionally biased region" description="Polar residues" evidence="1">
    <location>
        <begin position="65"/>
        <end position="76"/>
    </location>
</feature>
<dbReference type="Proteomes" id="UP001605036">
    <property type="component" value="Unassembled WGS sequence"/>
</dbReference>
<evidence type="ECO:0000313" key="2">
    <source>
        <dbReference type="EMBL" id="KAL2623349.1"/>
    </source>
</evidence>
<feature type="compositionally biased region" description="Low complexity" evidence="1">
    <location>
        <begin position="84"/>
        <end position="97"/>
    </location>
</feature>
<evidence type="ECO:0000256" key="1">
    <source>
        <dbReference type="SAM" id="MobiDB-lite"/>
    </source>
</evidence>
<feature type="compositionally biased region" description="Basic and acidic residues" evidence="1">
    <location>
        <begin position="49"/>
        <end position="63"/>
    </location>
</feature>
<accession>A0ABD1YAB0</accession>
<keyword evidence="3" id="KW-1185">Reference proteome</keyword>
<comment type="caution">
    <text evidence="2">The sequence shown here is derived from an EMBL/GenBank/DDBJ whole genome shotgun (WGS) entry which is preliminary data.</text>
</comment>